<dbReference type="GO" id="GO:0085020">
    <property type="term" value="P:protein K6-linked ubiquitination"/>
    <property type="evidence" value="ECO:0007669"/>
    <property type="project" value="TreeGrafter"/>
</dbReference>
<dbReference type="Gene3D" id="1.10.750.20">
    <property type="entry name" value="SOCS box"/>
    <property type="match status" value="1"/>
</dbReference>
<dbReference type="Pfam" id="PF12796">
    <property type="entry name" value="Ank_2"/>
    <property type="match status" value="2"/>
</dbReference>
<dbReference type="PROSITE" id="PS50297">
    <property type="entry name" value="ANK_REP_REGION"/>
    <property type="match status" value="4"/>
</dbReference>
<name>A0AAD9KBW5_9ANNE</name>
<feature type="repeat" description="ANK" evidence="3">
    <location>
        <begin position="354"/>
        <end position="386"/>
    </location>
</feature>
<evidence type="ECO:0000259" key="5">
    <source>
        <dbReference type="PROSITE" id="PS50225"/>
    </source>
</evidence>
<organism evidence="6 7">
    <name type="scientific">Paralvinella palmiformis</name>
    <dbReference type="NCBI Taxonomy" id="53620"/>
    <lineage>
        <taxon>Eukaryota</taxon>
        <taxon>Metazoa</taxon>
        <taxon>Spiralia</taxon>
        <taxon>Lophotrochozoa</taxon>
        <taxon>Annelida</taxon>
        <taxon>Polychaeta</taxon>
        <taxon>Sedentaria</taxon>
        <taxon>Canalipalpata</taxon>
        <taxon>Terebellida</taxon>
        <taxon>Terebelliformia</taxon>
        <taxon>Alvinellidae</taxon>
        <taxon>Paralvinella</taxon>
    </lineage>
</organism>
<feature type="repeat" description="ANK" evidence="3">
    <location>
        <begin position="156"/>
        <end position="188"/>
    </location>
</feature>
<keyword evidence="7" id="KW-1185">Reference proteome</keyword>
<evidence type="ECO:0000256" key="4">
    <source>
        <dbReference type="SAM" id="MobiDB-lite"/>
    </source>
</evidence>
<dbReference type="Proteomes" id="UP001208570">
    <property type="component" value="Unassembled WGS sequence"/>
</dbReference>
<dbReference type="InterPro" id="IPR002110">
    <property type="entry name" value="Ankyrin_rpt"/>
</dbReference>
<dbReference type="PANTHER" id="PTHR24171">
    <property type="entry name" value="ANKYRIN REPEAT DOMAIN-CONTAINING PROTEIN 39-RELATED"/>
    <property type="match status" value="1"/>
</dbReference>
<dbReference type="InterPro" id="IPR036036">
    <property type="entry name" value="SOCS_box-like_dom_sf"/>
</dbReference>
<evidence type="ECO:0000313" key="7">
    <source>
        <dbReference type="Proteomes" id="UP001208570"/>
    </source>
</evidence>
<evidence type="ECO:0000256" key="2">
    <source>
        <dbReference type="ARBA" id="ARBA00023043"/>
    </source>
</evidence>
<dbReference type="SUPFAM" id="SSF158235">
    <property type="entry name" value="SOCS box-like"/>
    <property type="match status" value="1"/>
</dbReference>
<dbReference type="GO" id="GO:0035556">
    <property type="term" value="P:intracellular signal transduction"/>
    <property type="evidence" value="ECO:0007669"/>
    <property type="project" value="InterPro"/>
</dbReference>
<feature type="region of interest" description="Disordered" evidence="4">
    <location>
        <begin position="554"/>
        <end position="602"/>
    </location>
</feature>
<dbReference type="PROSITE" id="PS50088">
    <property type="entry name" value="ANK_REPEAT"/>
    <property type="match status" value="5"/>
</dbReference>
<dbReference type="SUPFAM" id="SSF48403">
    <property type="entry name" value="Ankyrin repeat"/>
    <property type="match status" value="2"/>
</dbReference>
<dbReference type="EMBL" id="JAODUP010000018">
    <property type="protein sequence ID" value="KAK2168336.1"/>
    <property type="molecule type" value="Genomic_DNA"/>
</dbReference>
<reference evidence="6" key="1">
    <citation type="journal article" date="2023" name="Mol. Biol. Evol.">
        <title>Third-Generation Sequencing Reveals the Adaptive Role of the Epigenome in Three Deep-Sea Polychaetes.</title>
        <authorList>
            <person name="Perez M."/>
            <person name="Aroh O."/>
            <person name="Sun Y."/>
            <person name="Lan Y."/>
            <person name="Juniper S.K."/>
            <person name="Young C.R."/>
            <person name="Angers B."/>
            <person name="Qian P.Y."/>
        </authorList>
    </citation>
    <scope>NUCLEOTIDE SEQUENCE</scope>
    <source>
        <strain evidence="6">P08H-3</strain>
    </source>
</reference>
<evidence type="ECO:0000256" key="1">
    <source>
        <dbReference type="ARBA" id="ARBA00022737"/>
    </source>
</evidence>
<accession>A0AAD9KBW5</accession>
<keyword evidence="2 3" id="KW-0040">ANK repeat</keyword>
<feature type="repeat" description="ANK" evidence="3">
    <location>
        <begin position="222"/>
        <end position="254"/>
    </location>
</feature>
<feature type="compositionally biased region" description="Acidic residues" evidence="4">
    <location>
        <begin position="583"/>
        <end position="602"/>
    </location>
</feature>
<dbReference type="GO" id="GO:0004842">
    <property type="term" value="F:ubiquitin-protein transferase activity"/>
    <property type="evidence" value="ECO:0007669"/>
    <property type="project" value="TreeGrafter"/>
</dbReference>
<dbReference type="Gene3D" id="1.25.40.20">
    <property type="entry name" value="Ankyrin repeat-containing domain"/>
    <property type="match status" value="4"/>
</dbReference>
<evidence type="ECO:0000256" key="3">
    <source>
        <dbReference type="PROSITE-ProRule" id="PRU00023"/>
    </source>
</evidence>
<protein>
    <recommendedName>
        <fullName evidence="5">SOCS box domain-containing protein</fullName>
    </recommendedName>
</protein>
<dbReference type="Pfam" id="PF00023">
    <property type="entry name" value="Ank"/>
    <property type="match status" value="2"/>
</dbReference>
<proteinExistence type="predicted"/>
<dbReference type="PANTHER" id="PTHR24171:SF10">
    <property type="entry name" value="ANKYRIN REPEAT DOMAIN-CONTAINING PROTEIN 29-LIKE"/>
    <property type="match status" value="1"/>
</dbReference>
<dbReference type="GO" id="GO:0070531">
    <property type="term" value="C:BRCA1-A complex"/>
    <property type="evidence" value="ECO:0007669"/>
    <property type="project" value="TreeGrafter"/>
</dbReference>
<dbReference type="GO" id="GO:0031436">
    <property type="term" value="C:BRCA1-BARD1 complex"/>
    <property type="evidence" value="ECO:0007669"/>
    <property type="project" value="TreeGrafter"/>
</dbReference>
<dbReference type="InterPro" id="IPR036770">
    <property type="entry name" value="Ankyrin_rpt-contain_sf"/>
</dbReference>
<dbReference type="PROSITE" id="PS50225">
    <property type="entry name" value="SOCS"/>
    <property type="match status" value="1"/>
</dbReference>
<gene>
    <name evidence="6" type="ORF">LSH36_18g11057</name>
</gene>
<dbReference type="InterPro" id="IPR001496">
    <property type="entry name" value="SOCS_box"/>
</dbReference>
<feature type="repeat" description="ANK" evidence="3">
    <location>
        <begin position="122"/>
        <end position="154"/>
    </location>
</feature>
<dbReference type="AlphaFoldDB" id="A0AAD9KBW5"/>
<sequence>MAPKVEVPDLINDVIKSNDLDRLRRGLAHNSWSKKQLIDGLFASASYKRWRLLEVFIDKNTPLVRYNRKGQSLLHRIVMSCPTHPEQTYNILKKVLQKISSERQVNFENFVNKRSNMSDGLTGYTALHHAVAAKDIQCVSLLLEYGAKPNIRSGFSLRTPLMEAASKGHVEIMDLLLQHNAHVYTVDKVGQTALIYAAQCGRLNCLKKLIEAKCNVNAQNYTGNSALMQAAWNGHTDCIRVLLDAKADVYSTDFLGRSVLRYAVKSRKRDVLEMILRVTDVVPQDLSIGEAVVDLDDTVMLQTLLDRGIAVKSTTLRFSILHRAAEMGSVNCLKILLENKEKLELDLNMMNEACGVTALQRACAYGNHDVVGLILGAGADPDLPSRDGLTPLFYSMEVLQLVLTKARGLECIKALLRYGCDVNMKCAVRCRGSRLKVNMTHLAYALISCNLYVAKMLVVAGASKYEMSFSSDHQPAEIFPKELLSSPRDRDTFIRSELQNPFSLLCLSRNAIRSCLKRDIEKTINLLPLPPHIKDFLNLTEIDELIDDYNKKLENDEPVEEEFEESLSYEESEVDMECTTSDETSDEEDEGGDQLLVEEEVT</sequence>
<comment type="caution">
    <text evidence="6">The sequence shown here is derived from an EMBL/GenBank/DDBJ whole genome shotgun (WGS) entry which is preliminary data.</text>
</comment>
<dbReference type="SMART" id="SM00248">
    <property type="entry name" value="ANK"/>
    <property type="match status" value="9"/>
</dbReference>
<dbReference type="CDD" id="cd03587">
    <property type="entry name" value="SOCS"/>
    <property type="match status" value="1"/>
</dbReference>
<dbReference type="SMART" id="SM00969">
    <property type="entry name" value="SOCS_box"/>
    <property type="match status" value="1"/>
</dbReference>
<keyword evidence="1" id="KW-0677">Repeat</keyword>
<dbReference type="Pfam" id="PF07525">
    <property type="entry name" value="SOCS_box"/>
    <property type="match status" value="1"/>
</dbReference>
<feature type="repeat" description="ANK" evidence="3">
    <location>
        <begin position="189"/>
        <end position="221"/>
    </location>
</feature>
<feature type="compositionally biased region" description="Acidic residues" evidence="4">
    <location>
        <begin position="556"/>
        <end position="576"/>
    </location>
</feature>
<evidence type="ECO:0000313" key="6">
    <source>
        <dbReference type="EMBL" id="KAK2168336.1"/>
    </source>
</evidence>
<feature type="domain" description="SOCS box" evidence="5">
    <location>
        <begin position="483"/>
        <end position="543"/>
    </location>
</feature>